<gene>
    <name evidence="2" type="ORF">SARC_15259</name>
</gene>
<accession>A0A0L0F644</accession>
<feature type="non-terminal residue" evidence="2">
    <location>
        <position position="91"/>
    </location>
</feature>
<feature type="domain" description="Interferon-related developmental regulator N-terminal" evidence="1">
    <location>
        <begin position="3"/>
        <end position="91"/>
    </location>
</feature>
<dbReference type="Pfam" id="PF05004">
    <property type="entry name" value="IFRD"/>
    <property type="match status" value="1"/>
</dbReference>
<dbReference type="InterPro" id="IPR007701">
    <property type="entry name" value="Interferon-rel_develop_reg_N"/>
</dbReference>
<dbReference type="GeneID" id="25915763"/>
<keyword evidence="3" id="KW-1185">Reference proteome</keyword>
<evidence type="ECO:0000259" key="1">
    <source>
        <dbReference type="Pfam" id="PF05004"/>
    </source>
</evidence>
<organism evidence="2 3">
    <name type="scientific">Sphaeroforma arctica JP610</name>
    <dbReference type="NCBI Taxonomy" id="667725"/>
    <lineage>
        <taxon>Eukaryota</taxon>
        <taxon>Ichthyosporea</taxon>
        <taxon>Ichthyophonida</taxon>
        <taxon>Sphaeroforma</taxon>
    </lineage>
</organism>
<evidence type="ECO:0000313" key="2">
    <source>
        <dbReference type="EMBL" id="KNC72190.1"/>
    </source>
</evidence>
<evidence type="ECO:0000313" key="3">
    <source>
        <dbReference type="Proteomes" id="UP000054560"/>
    </source>
</evidence>
<dbReference type="Proteomes" id="UP000054560">
    <property type="component" value="Unassembled WGS sequence"/>
</dbReference>
<reference evidence="2 3" key="1">
    <citation type="submission" date="2011-02" db="EMBL/GenBank/DDBJ databases">
        <title>The Genome Sequence of Sphaeroforma arctica JP610.</title>
        <authorList>
            <consortium name="The Broad Institute Genome Sequencing Platform"/>
            <person name="Russ C."/>
            <person name="Cuomo C."/>
            <person name="Young S.K."/>
            <person name="Zeng Q."/>
            <person name="Gargeya S."/>
            <person name="Alvarado L."/>
            <person name="Berlin A."/>
            <person name="Chapman S.B."/>
            <person name="Chen Z."/>
            <person name="Freedman E."/>
            <person name="Gellesch M."/>
            <person name="Goldberg J."/>
            <person name="Griggs A."/>
            <person name="Gujja S."/>
            <person name="Heilman E."/>
            <person name="Heiman D."/>
            <person name="Howarth C."/>
            <person name="Mehta T."/>
            <person name="Neiman D."/>
            <person name="Pearson M."/>
            <person name="Roberts A."/>
            <person name="Saif S."/>
            <person name="Shea T."/>
            <person name="Shenoy N."/>
            <person name="Sisk P."/>
            <person name="Stolte C."/>
            <person name="Sykes S."/>
            <person name="White J."/>
            <person name="Yandava C."/>
            <person name="Burger G."/>
            <person name="Gray M.W."/>
            <person name="Holland P.W.H."/>
            <person name="King N."/>
            <person name="Lang F.B.F."/>
            <person name="Roger A.J."/>
            <person name="Ruiz-Trillo I."/>
            <person name="Haas B."/>
            <person name="Nusbaum C."/>
            <person name="Birren B."/>
        </authorList>
    </citation>
    <scope>NUCLEOTIDE SEQUENCE [LARGE SCALE GENOMIC DNA]</scope>
    <source>
        <strain evidence="2 3">JP610</strain>
    </source>
</reference>
<name>A0A0L0F644_9EUKA</name>
<dbReference type="AlphaFoldDB" id="A0A0L0F644"/>
<dbReference type="RefSeq" id="XP_014146092.1">
    <property type="nucleotide sequence ID" value="XM_014290617.1"/>
</dbReference>
<proteinExistence type="predicted"/>
<sequence length="91" mass="10393">PEFIQTIIKSIKNTTASTAERIGAMEALQLCFLHLEDHTREALYNSLSSYMDTMQRDYALDSDVRETCIFTVAFGCMLGCNDREKICELME</sequence>
<protein>
    <recommendedName>
        <fullName evidence="1">Interferon-related developmental regulator N-terminal domain-containing protein</fullName>
    </recommendedName>
</protein>
<feature type="non-terminal residue" evidence="2">
    <location>
        <position position="1"/>
    </location>
</feature>
<dbReference type="EMBL" id="KQ247431">
    <property type="protein sequence ID" value="KNC72190.1"/>
    <property type="molecule type" value="Genomic_DNA"/>
</dbReference>